<evidence type="ECO:0000313" key="3">
    <source>
        <dbReference type="EMBL" id="QIW79838.1"/>
    </source>
</evidence>
<keyword evidence="3" id="KW-0282">Flagellum</keyword>
<keyword evidence="3" id="KW-0966">Cell projection</keyword>
<dbReference type="KEGG" id="bteq:G4P54_08490"/>
<feature type="compositionally biased region" description="Polar residues" evidence="1">
    <location>
        <begin position="293"/>
        <end position="312"/>
    </location>
</feature>
<keyword evidence="4" id="KW-1185">Reference proteome</keyword>
<dbReference type="Pfam" id="PF02120">
    <property type="entry name" value="Flg_hook"/>
    <property type="match status" value="1"/>
</dbReference>
<reference evidence="3 4" key="1">
    <citation type="submission" date="2020-02" db="EMBL/GenBank/DDBJ databases">
        <title>Genome sequencing, annotation and comparative genomic analysis of Bacillus tequilensis EA-CB0015, an effective biological control agent against Pseudocercospora fijiensis in banana plants.</title>
        <authorList>
            <person name="Cuellar-Gaviria T.Z."/>
            <person name="Ju K.-S."/>
            <person name="Villegas-Escobar V."/>
        </authorList>
    </citation>
    <scope>NUCLEOTIDE SEQUENCE [LARGE SCALE GENOMIC DNA]</scope>
    <source>
        <strain evidence="3 4">EA-CB0015</strain>
    </source>
</reference>
<proteinExistence type="predicted"/>
<dbReference type="AlphaFoldDB" id="A0A6H0WI14"/>
<feature type="compositionally biased region" description="Basic and acidic residues" evidence="1">
    <location>
        <begin position="142"/>
        <end position="152"/>
    </location>
</feature>
<dbReference type="Gene3D" id="3.30.750.140">
    <property type="match status" value="1"/>
</dbReference>
<feature type="domain" description="Flagellar hook-length control protein-like C-terminal" evidence="2">
    <location>
        <begin position="367"/>
        <end position="442"/>
    </location>
</feature>
<sequence length="487" mass="53443">MKLLELAGPLLQTTAGTAAKTTKGGQGVFQNWLLSEAGLKELSEQGKGTSDSGNQPVADALKKISDWLIASPADQDKQKAELLLTLSKLTGKQLDETAQQMLQNLLQAVKAKMSGGTDQLLAETEKIISKSKTALAANDSAADMKEKLKSDTEQSNQENEVPDDDKELVLIQMFISQLLEGNKLTDRGNGNQAHVIYQNGDQFLSALEKKGVSQQLIQDLKQQLFTKDESSSKLYSMTASELKSFQSLMEQMSMLPQKGTKEWNLAESQLKAFLLSKSSESSQDVGKRALAPLSQSPSSKGASDASGSIQPVDSKSGLQMLFSGYRSTGGVQTLDLQQMSSDLPAAETKTVADQVINGWKQMKYTPFGRSTGSFTIRLNPEHLGFVTIKLTNENGMFQSKIIASSQSAKELLEQHLPQLKQSLPNMAVQIDRFTLPVQSGDQPIYGQLADEQKQQHEGQRQQRQKKQSNDFDDLLEEVSMVEMEEEE</sequence>
<dbReference type="Proteomes" id="UP000501914">
    <property type="component" value="Chromosome"/>
</dbReference>
<feature type="compositionally biased region" description="Basic and acidic residues" evidence="1">
    <location>
        <begin position="450"/>
        <end position="460"/>
    </location>
</feature>
<evidence type="ECO:0000256" key="1">
    <source>
        <dbReference type="SAM" id="MobiDB-lite"/>
    </source>
</evidence>
<accession>A0A6H0WI14</accession>
<feature type="region of interest" description="Disordered" evidence="1">
    <location>
        <begin position="139"/>
        <end position="163"/>
    </location>
</feature>
<dbReference type="CDD" id="cd17470">
    <property type="entry name" value="T3SS_Flik_C"/>
    <property type="match status" value="1"/>
</dbReference>
<protein>
    <submittedName>
        <fullName evidence="3">Flagellar hook-length control protein FliK</fullName>
    </submittedName>
</protein>
<dbReference type="InterPro" id="IPR038610">
    <property type="entry name" value="FliK-like_C_sf"/>
</dbReference>
<organism evidence="3 4">
    <name type="scientific">Bacillus tequilensis</name>
    <dbReference type="NCBI Taxonomy" id="227866"/>
    <lineage>
        <taxon>Bacteria</taxon>
        <taxon>Bacillati</taxon>
        <taxon>Bacillota</taxon>
        <taxon>Bacilli</taxon>
        <taxon>Bacillales</taxon>
        <taxon>Bacillaceae</taxon>
        <taxon>Bacillus</taxon>
    </lineage>
</organism>
<evidence type="ECO:0000259" key="2">
    <source>
        <dbReference type="Pfam" id="PF02120"/>
    </source>
</evidence>
<name>A0A6H0WI14_9BACI</name>
<evidence type="ECO:0000313" key="4">
    <source>
        <dbReference type="Proteomes" id="UP000501914"/>
    </source>
</evidence>
<dbReference type="EMBL" id="CP048852">
    <property type="protein sequence ID" value="QIW79838.1"/>
    <property type="molecule type" value="Genomic_DNA"/>
</dbReference>
<dbReference type="RefSeq" id="WP_167872359.1">
    <property type="nucleotide sequence ID" value="NZ_CP048852.1"/>
</dbReference>
<feature type="region of interest" description="Disordered" evidence="1">
    <location>
        <begin position="447"/>
        <end position="472"/>
    </location>
</feature>
<dbReference type="InterPro" id="IPR021136">
    <property type="entry name" value="Flagellar_hook_control-like_C"/>
</dbReference>
<keyword evidence="3" id="KW-0969">Cilium</keyword>
<gene>
    <name evidence="3" type="ORF">G4P54_08490</name>
</gene>
<feature type="region of interest" description="Disordered" evidence="1">
    <location>
        <begin position="285"/>
        <end position="312"/>
    </location>
</feature>